<organism evidence="1 2">
    <name type="scientific">Weissella ceti</name>
    <dbReference type="NCBI Taxonomy" id="759620"/>
    <lineage>
        <taxon>Bacteria</taxon>
        <taxon>Bacillati</taxon>
        <taxon>Bacillota</taxon>
        <taxon>Bacilli</taxon>
        <taxon>Lactobacillales</taxon>
        <taxon>Lactobacillaceae</taxon>
        <taxon>Weissella</taxon>
    </lineage>
</organism>
<accession>A0ABT3E3N9</accession>
<name>A0ABT3E3N9_9LACO</name>
<proteinExistence type="predicted"/>
<dbReference type="RefSeq" id="WP_213408409.1">
    <property type="nucleotide sequence ID" value="NZ_CP074441.1"/>
</dbReference>
<protein>
    <submittedName>
        <fullName evidence="1">Uncharacterized protein</fullName>
    </submittedName>
</protein>
<dbReference type="Proteomes" id="UP001526225">
    <property type="component" value="Unassembled WGS sequence"/>
</dbReference>
<sequence length="55" mass="6060">MSGSEFAITQAFLNRFGTGVLKDGKLRKKQDLIENFGADMTDIINQFEEGGVHIA</sequence>
<evidence type="ECO:0000313" key="1">
    <source>
        <dbReference type="EMBL" id="MCW0953029.1"/>
    </source>
</evidence>
<gene>
    <name evidence="1" type="ORF">OIT44_02945</name>
</gene>
<comment type="caution">
    <text evidence="1">The sequence shown here is derived from an EMBL/GenBank/DDBJ whole genome shotgun (WGS) entry which is preliminary data.</text>
</comment>
<evidence type="ECO:0000313" key="2">
    <source>
        <dbReference type="Proteomes" id="UP001526225"/>
    </source>
</evidence>
<keyword evidence="2" id="KW-1185">Reference proteome</keyword>
<dbReference type="EMBL" id="JAOZFE010000002">
    <property type="protein sequence ID" value="MCW0953029.1"/>
    <property type="molecule type" value="Genomic_DNA"/>
</dbReference>
<reference evidence="1 2" key="1">
    <citation type="submission" date="2022-10" db="EMBL/GenBank/DDBJ databases">
        <title>Weissella fermenti sp. nov., isolated from fermented cabbage.</title>
        <authorList>
            <person name="Lee J.K."/>
            <person name="Baek J.H."/>
            <person name="Choi D.G."/>
            <person name="Kim J.M."/>
            <person name="Jeon C.O."/>
        </authorList>
    </citation>
    <scope>NUCLEOTIDE SEQUENCE [LARGE SCALE GENOMIC DNA]</scope>
    <source>
        <strain evidence="1 2">KACC 18534</strain>
    </source>
</reference>